<evidence type="ECO:0000313" key="3">
    <source>
        <dbReference type="Proteomes" id="UP000228533"/>
    </source>
</evidence>
<dbReference type="Proteomes" id="UP000228533">
    <property type="component" value="Unassembled WGS sequence"/>
</dbReference>
<comment type="caution">
    <text evidence="2">The sequence shown here is derived from an EMBL/GenBank/DDBJ whole genome shotgun (WGS) entry which is preliminary data.</text>
</comment>
<dbReference type="InterPro" id="IPR043502">
    <property type="entry name" value="DNA/RNA_pol_sf"/>
</dbReference>
<dbReference type="InterPro" id="IPR000477">
    <property type="entry name" value="RT_dom"/>
</dbReference>
<organism evidence="2 3">
    <name type="scientific">Candidatus Falkowbacteria bacterium CG10_big_fil_rev_8_21_14_0_10_37_14</name>
    <dbReference type="NCBI Taxonomy" id="1974561"/>
    <lineage>
        <taxon>Bacteria</taxon>
        <taxon>Candidatus Falkowiibacteriota</taxon>
    </lineage>
</organism>
<feature type="domain" description="Reverse transcriptase" evidence="1">
    <location>
        <begin position="1"/>
        <end position="229"/>
    </location>
</feature>
<accession>A0A2M6WT41</accession>
<dbReference type="CDD" id="cd01651">
    <property type="entry name" value="RT_G2_intron"/>
    <property type="match status" value="1"/>
</dbReference>
<dbReference type="PANTHER" id="PTHR34047">
    <property type="entry name" value="NUCLEAR INTRON MATURASE 1, MITOCHONDRIAL-RELATED"/>
    <property type="match status" value="1"/>
</dbReference>
<dbReference type="EMBL" id="PFAM01000017">
    <property type="protein sequence ID" value="PIT95954.1"/>
    <property type="molecule type" value="Genomic_DNA"/>
</dbReference>
<proteinExistence type="predicted"/>
<protein>
    <recommendedName>
        <fullName evidence="1">Reverse transcriptase domain-containing protein</fullName>
    </recommendedName>
</protein>
<dbReference type="SUPFAM" id="SSF56672">
    <property type="entry name" value="DNA/RNA polymerases"/>
    <property type="match status" value="1"/>
</dbReference>
<evidence type="ECO:0000259" key="1">
    <source>
        <dbReference type="PROSITE" id="PS50878"/>
    </source>
</evidence>
<reference evidence="3" key="1">
    <citation type="submission" date="2017-09" db="EMBL/GenBank/DDBJ databases">
        <title>Depth-based differentiation of microbial function through sediment-hosted aquifers and enrichment of novel symbionts in the deep terrestrial subsurface.</title>
        <authorList>
            <person name="Probst A.J."/>
            <person name="Ladd B."/>
            <person name="Jarett J.K."/>
            <person name="Geller-Mcgrath D.E."/>
            <person name="Sieber C.M.K."/>
            <person name="Emerson J.B."/>
            <person name="Anantharaman K."/>
            <person name="Thomas B.C."/>
            <person name="Malmstrom R."/>
            <person name="Stieglmeier M."/>
            <person name="Klingl A."/>
            <person name="Woyke T."/>
            <person name="Ryan C.M."/>
            <person name="Banfield J.F."/>
        </authorList>
    </citation>
    <scope>NUCLEOTIDE SEQUENCE [LARGE SCALE GENOMIC DNA]</scope>
</reference>
<gene>
    <name evidence="2" type="ORF">COT94_03130</name>
</gene>
<dbReference type="Pfam" id="PF00078">
    <property type="entry name" value="RVT_1"/>
    <property type="match status" value="1"/>
</dbReference>
<evidence type="ECO:0000313" key="2">
    <source>
        <dbReference type="EMBL" id="PIT95954.1"/>
    </source>
</evidence>
<dbReference type="PANTHER" id="PTHR34047:SF8">
    <property type="entry name" value="PROTEIN YKFC"/>
    <property type="match status" value="1"/>
</dbReference>
<name>A0A2M6WT41_9BACT</name>
<dbReference type="InterPro" id="IPR051083">
    <property type="entry name" value="GrpII_Intron_Splice-Mob/Def"/>
</dbReference>
<dbReference type="AlphaFoldDB" id="A0A2M6WT41"/>
<sequence length="279" mass="32852">MHSSLLNKTYCHDDYHVFNISDPKPRIIHKATVRDRLVHHLLHQALYDYFDSRFIYDSYSCRVGKGVHKALDRFKYFAGKVSKNHTKTCYVLKGDIRKFFASIDQAVLRNILKRQIVDTDVLWLIETILASFHSKQVGVGLPLGNLTSQLFSNIYLNEFDRYIKQELKLKYYIRYADDFVILADTKQELLNCIPLIRDFLAKQLKLELHPDKLFIKTYSSGVDFLGWVHFPHHRQLRAVTKLRVIRKLQNNPKPETISSYRGLLSHGDTYKIRKRLELV</sequence>
<dbReference type="PROSITE" id="PS50878">
    <property type="entry name" value="RT_POL"/>
    <property type="match status" value="1"/>
</dbReference>